<evidence type="ECO:0000313" key="2">
    <source>
        <dbReference type="Proteomes" id="UP000054783"/>
    </source>
</evidence>
<evidence type="ECO:0000313" key="1">
    <source>
        <dbReference type="EMBL" id="KRX71361.1"/>
    </source>
</evidence>
<proteinExistence type="predicted"/>
<keyword evidence="2" id="KW-1185">Reference proteome</keyword>
<organism evidence="1 2">
    <name type="scientific">Trichinella patagoniensis</name>
    <dbReference type="NCBI Taxonomy" id="990121"/>
    <lineage>
        <taxon>Eukaryota</taxon>
        <taxon>Metazoa</taxon>
        <taxon>Ecdysozoa</taxon>
        <taxon>Nematoda</taxon>
        <taxon>Enoplea</taxon>
        <taxon>Dorylaimia</taxon>
        <taxon>Trichinellida</taxon>
        <taxon>Trichinellidae</taxon>
        <taxon>Trichinella</taxon>
    </lineage>
</organism>
<reference evidence="1 2" key="1">
    <citation type="submission" date="2015-01" db="EMBL/GenBank/DDBJ databases">
        <title>Evolution of Trichinella species and genotypes.</title>
        <authorList>
            <person name="Korhonen P.K."/>
            <person name="Edoardo P."/>
            <person name="Giuseppe L.R."/>
            <person name="Gasser R.B."/>
        </authorList>
    </citation>
    <scope>NUCLEOTIDE SEQUENCE [LARGE SCALE GENOMIC DNA]</scope>
    <source>
        <strain evidence="1">ISS2496</strain>
    </source>
</reference>
<protein>
    <submittedName>
        <fullName evidence="1">Uncharacterized protein</fullName>
    </submittedName>
</protein>
<dbReference type="AlphaFoldDB" id="A0A0V0W6R0"/>
<dbReference type="EMBL" id="JYDQ01005806">
    <property type="protein sequence ID" value="KRX71361.1"/>
    <property type="molecule type" value="Genomic_DNA"/>
</dbReference>
<gene>
    <name evidence="1" type="ORF">T12_15778</name>
</gene>
<sequence length="40" mass="4379">MAPSQILSSFLSTSILLLLFISPSTCYSSLPNYKVVRTSL</sequence>
<name>A0A0V0W6R0_9BILA</name>
<accession>A0A0V0W6R0</accession>
<dbReference type="Proteomes" id="UP000054783">
    <property type="component" value="Unassembled WGS sequence"/>
</dbReference>
<comment type="caution">
    <text evidence="1">The sequence shown here is derived from an EMBL/GenBank/DDBJ whole genome shotgun (WGS) entry which is preliminary data.</text>
</comment>